<dbReference type="InterPro" id="IPR005940">
    <property type="entry name" value="Anthranilate_Pribosyl_Tfrase"/>
</dbReference>
<keyword evidence="1" id="KW-0328">Glycosyltransferase</keyword>
<keyword evidence="2" id="KW-0808">Transferase</keyword>
<dbReference type="SUPFAM" id="SSF47648">
    <property type="entry name" value="Nucleoside phosphorylase/phosphoribosyltransferase N-terminal domain"/>
    <property type="match status" value="1"/>
</dbReference>
<sequence length="338" mass="36950">MSTWKQYLSRVARGREHAEDLRREEAEELMGAWLHGELPELYAGAFWVAYRIKGESLGELLGFHDAVRARMSTISRPGRLRPIVFASYNGTRRRANLLPLLALTLTRCGVPVLIHGADLDDLPGSASADHSPQGRVHTGQILEHLGLAAAANLAQAETLLQLQGLVYLPLSAWQPGLARIFALRESLGIRSSVHTLLKGLHPFAPQEALVCAAVTHPPYLQRLQEFFLATEIPALCFRATEGEPFANPQRRPDLFLCHQGESRLLLAKDHASLAQLPELPDNLAASTSEFISAVLDGRRALPLAIAEQAAALLLLSGRCADLANARALLRQSFTRIAA</sequence>
<dbReference type="SUPFAM" id="SSF52418">
    <property type="entry name" value="Nucleoside phosphorylase/phosphoribosyltransferase catalytic domain"/>
    <property type="match status" value="1"/>
</dbReference>
<dbReference type="Proteomes" id="UP001197378">
    <property type="component" value="Unassembled WGS sequence"/>
</dbReference>
<organism evidence="4 5">
    <name type="scientific">Igneacidithiobacillus copahuensis</name>
    <dbReference type="NCBI Taxonomy" id="2724909"/>
    <lineage>
        <taxon>Bacteria</taxon>
        <taxon>Pseudomonadati</taxon>
        <taxon>Pseudomonadota</taxon>
        <taxon>Acidithiobacillia</taxon>
        <taxon>Acidithiobacillales</taxon>
        <taxon>Acidithiobacillaceae</taxon>
        <taxon>Igneacidithiobacillus</taxon>
    </lineage>
</organism>
<accession>A0AAE3CIF9</accession>
<evidence type="ECO:0000313" key="4">
    <source>
        <dbReference type="EMBL" id="MBU2786652.1"/>
    </source>
</evidence>
<dbReference type="InterPro" id="IPR035902">
    <property type="entry name" value="Nuc_phospho_transferase"/>
</dbReference>
<dbReference type="GO" id="GO:0004048">
    <property type="term" value="F:anthranilate phosphoribosyltransferase activity"/>
    <property type="evidence" value="ECO:0007669"/>
    <property type="project" value="InterPro"/>
</dbReference>
<dbReference type="GO" id="GO:0000162">
    <property type="term" value="P:L-tryptophan biosynthetic process"/>
    <property type="evidence" value="ECO:0007669"/>
    <property type="project" value="InterPro"/>
</dbReference>
<evidence type="ECO:0000256" key="1">
    <source>
        <dbReference type="ARBA" id="ARBA00022676"/>
    </source>
</evidence>
<dbReference type="InterPro" id="IPR017459">
    <property type="entry name" value="Glycosyl_Trfase_fam3_N_dom"/>
</dbReference>
<dbReference type="GO" id="GO:0003677">
    <property type="term" value="F:DNA binding"/>
    <property type="evidence" value="ECO:0007669"/>
    <property type="project" value="UniProtKB-KW"/>
</dbReference>
<protein>
    <submittedName>
        <fullName evidence="4">DNA-binding protein YbiB</fullName>
    </submittedName>
</protein>
<dbReference type="GO" id="GO:0005829">
    <property type="term" value="C:cytosol"/>
    <property type="evidence" value="ECO:0007669"/>
    <property type="project" value="TreeGrafter"/>
</dbReference>
<keyword evidence="5" id="KW-1185">Reference proteome</keyword>
<dbReference type="Gene3D" id="3.40.1030.10">
    <property type="entry name" value="Nucleoside phosphorylase/phosphoribosyltransferase catalytic domain"/>
    <property type="match status" value="1"/>
</dbReference>
<reference evidence="4" key="1">
    <citation type="journal article" date="2021" name="ISME J.">
        <title>Genomic evolution of the class Acidithiobacillia: deep-branching Proteobacteria living in extreme acidic conditions.</title>
        <authorList>
            <person name="Moya-Beltran A."/>
            <person name="Beard S."/>
            <person name="Rojas-Villalobos C."/>
            <person name="Issotta F."/>
            <person name="Gallardo Y."/>
            <person name="Ulloa R."/>
            <person name="Giaveno A."/>
            <person name="Degli Esposti M."/>
            <person name="Johnson D.B."/>
            <person name="Quatrini R."/>
        </authorList>
    </citation>
    <scope>NUCLEOTIDE SEQUENCE</scope>
    <source>
        <strain evidence="4">VAN18-1</strain>
    </source>
</reference>
<gene>
    <name evidence="4" type="primary">ybiB</name>
    <name evidence="4" type="ORF">HFQ13_00210</name>
</gene>
<dbReference type="InterPro" id="IPR036320">
    <property type="entry name" value="Glycosyl_Trfase_fam3_N_dom_sf"/>
</dbReference>
<feature type="domain" description="Glycosyl transferase family 3 N-terminal" evidence="3">
    <location>
        <begin position="5"/>
        <end position="70"/>
    </location>
</feature>
<dbReference type="AlphaFoldDB" id="A0AAE3CIF9"/>
<dbReference type="Pfam" id="PF02885">
    <property type="entry name" value="Glycos_trans_3N"/>
    <property type="match status" value="1"/>
</dbReference>
<dbReference type="NCBIfam" id="NF006005">
    <property type="entry name" value="PRK08136.1"/>
    <property type="match status" value="1"/>
</dbReference>
<dbReference type="EMBL" id="JAAXYO010000012">
    <property type="protein sequence ID" value="MBU2786652.1"/>
    <property type="molecule type" value="Genomic_DNA"/>
</dbReference>
<name>A0AAE3CIF9_9PROT</name>
<dbReference type="PANTHER" id="PTHR43285">
    <property type="entry name" value="ANTHRANILATE PHOSPHORIBOSYLTRANSFERASE"/>
    <property type="match status" value="1"/>
</dbReference>
<keyword evidence="4" id="KW-0238">DNA-binding</keyword>
<evidence type="ECO:0000259" key="3">
    <source>
        <dbReference type="Pfam" id="PF02885"/>
    </source>
</evidence>
<comment type="caution">
    <text evidence="4">The sequence shown here is derived from an EMBL/GenBank/DDBJ whole genome shotgun (WGS) entry which is preliminary data.</text>
</comment>
<dbReference type="Gene3D" id="1.20.970.10">
    <property type="entry name" value="Transferase, Pyrimidine Nucleoside Phosphorylase, Chain C"/>
    <property type="match status" value="1"/>
</dbReference>
<dbReference type="PANTHER" id="PTHR43285:SF4">
    <property type="entry name" value="TRANSFERASE"/>
    <property type="match status" value="1"/>
</dbReference>
<evidence type="ECO:0000313" key="5">
    <source>
        <dbReference type="Proteomes" id="UP001197378"/>
    </source>
</evidence>
<evidence type="ECO:0000256" key="2">
    <source>
        <dbReference type="ARBA" id="ARBA00022679"/>
    </source>
</evidence>
<dbReference type="RefSeq" id="WP_215872452.1">
    <property type="nucleotide sequence ID" value="NZ_JAAXYO010000012.1"/>
</dbReference>
<proteinExistence type="predicted"/>